<feature type="compositionally biased region" description="Acidic residues" evidence="1">
    <location>
        <begin position="74"/>
        <end position="92"/>
    </location>
</feature>
<evidence type="ECO:0000256" key="1">
    <source>
        <dbReference type="SAM" id="MobiDB-lite"/>
    </source>
</evidence>
<protein>
    <submittedName>
        <fullName evidence="3">Zinc ribbon domain-containing protein</fullName>
    </submittedName>
</protein>
<organism evidence="3">
    <name type="scientific">Thermomicrobium roseum</name>
    <dbReference type="NCBI Taxonomy" id="500"/>
    <lineage>
        <taxon>Bacteria</taxon>
        <taxon>Pseudomonadati</taxon>
        <taxon>Thermomicrobiota</taxon>
        <taxon>Thermomicrobia</taxon>
        <taxon>Thermomicrobiales</taxon>
        <taxon>Thermomicrobiaceae</taxon>
        <taxon>Thermomicrobium</taxon>
    </lineage>
</organism>
<dbReference type="EMBL" id="DSJL01000009">
    <property type="protein sequence ID" value="HEF64862.1"/>
    <property type="molecule type" value="Genomic_DNA"/>
</dbReference>
<dbReference type="AlphaFoldDB" id="A0A7C2ASB4"/>
<dbReference type="SMART" id="SM00834">
    <property type="entry name" value="CxxC_CXXC_SSSS"/>
    <property type="match status" value="1"/>
</dbReference>
<feature type="region of interest" description="Disordered" evidence="1">
    <location>
        <begin position="74"/>
        <end position="159"/>
    </location>
</feature>
<comment type="caution">
    <text evidence="3">The sequence shown here is derived from an EMBL/GenBank/DDBJ whole genome shotgun (WGS) entry which is preliminary data.</text>
</comment>
<gene>
    <name evidence="3" type="ORF">ENP47_04595</name>
</gene>
<evidence type="ECO:0000313" key="3">
    <source>
        <dbReference type="EMBL" id="HEF64862.1"/>
    </source>
</evidence>
<accession>A0A7C2ASB4</accession>
<evidence type="ECO:0000259" key="2">
    <source>
        <dbReference type="SMART" id="SM00834"/>
    </source>
</evidence>
<name>A0A7C2ASB4_THERO</name>
<proteinExistence type="predicted"/>
<dbReference type="NCBIfam" id="TIGR02605">
    <property type="entry name" value="CxxC_CxxC_SSSS"/>
    <property type="match status" value="1"/>
</dbReference>
<sequence length="159" mass="18276">MPLYEYRCRSCRRRFTKLFRSISAVGDPGPCPHCGARDVERLLSRVFVHRTVTEPARSEIADGDNGMEDMFDSAEETWEDEDESDVPDFPDTEDPRELARWMREMSAQTGEPLDPSLERAVQDLERGEDPERVLERLEEETLRTDSQEYPDGSTDSGKS</sequence>
<dbReference type="Pfam" id="PF09723">
    <property type="entry name" value="Zn_ribbon_8"/>
    <property type="match status" value="1"/>
</dbReference>
<reference evidence="3" key="1">
    <citation type="journal article" date="2020" name="mSystems">
        <title>Genome- and Community-Level Interaction Insights into Carbon Utilization and Element Cycling Functions of Hydrothermarchaeota in Hydrothermal Sediment.</title>
        <authorList>
            <person name="Zhou Z."/>
            <person name="Liu Y."/>
            <person name="Xu W."/>
            <person name="Pan J."/>
            <person name="Luo Z.H."/>
            <person name="Li M."/>
        </authorList>
    </citation>
    <scope>NUCLEOTIDE SEQUENCE [LARGE SCALE GENOMIC DNA]</scope>
    <source>
        <strain evidence="3">SpSt-222</strain>
    </source>
</reference>
<feature type="domain" description="Putative regulatory protein FmdB zinc ribbon" evidence="2">
    <location>
        <begin position="1"/>
        <end position="44"/>
    </location>
</feature>
<feature type="compositionally biased region" description="Basic and acidic residues" evidence="1">
    <location>
        <begin position="93"/>
        <end position="103"/>
    </location>
</feature>
<feature type="compositionally biased region" description="Basic and acidic residues" evidence="1">
    <location>
        <begin position="116"/>
        <end position="146"/>
    </location>
</feature>
<dbReference type="InterPro" id="IPR013429">
    <property type="entry name" value="Regulatory_FmdB_Zinc_ribbon"/>
</dbReference>